<feature type="region of interest" description="Disordered" evidence="1">
    <location>
        <begin position="60"/>
        <end position="89"/>
    </location>
</feature>
<proteinExistence type="predicted"/>
<evidence type="ECO:0000313" key="2">
    <source>
        <dbReference type="Proteomes" id="UP000694864"/>
    </source>
</evidence>
<feature type="compositionally biased region" description="Polar residues" evidence="1">
    <location>
        <begin position="60"/>
        <end position="69"/>
    </location>
</feature>
<keyword evidence="2" id="KW-1185">Reference proteome</keyword>
<dbReference type="Proteomes" id="UP000694864">
    <property type="component" value="Chromosome 19"/>
</dbReference>
<sequence>MSFWPPTQSSQPFSARPSLNVGLNSTVKAERLVTTNLHSYQPLPPVPPAYLNLENTLLPSGASTLNSEEGPSDSPRSKEAGFPSPSFEDRPLRISSPALFSIILLGFQPDLSRSSLEPSRSLPSKRLRPVLAPMKTMRLSGGGANLVSFGAPLLDPSSRQVGFGPFLFSSRPCEQSAIFQKSSICPIIRSFWDNGIMISSLRRWDYRTFLNLPFPSPLFPESVQAQITKDRKISPSAQSLKSNGIMIPPPWSGGYRNLFKQPLPNLEPDSTICLGYEQMNPSSFLAMEPFSTSQCLQIRQIRTIHHVPALSVSVASTSLEIVCDLVLHRPCLRYLLDYFPSLVSLFNYGCNFLQSCLLAKTLCIVSSSYPVV</sequence>
<evidence type="ECO:0000256" key="1">
    <source>
        <dbReference type="SAM" id="MobiDB-lite"/>
    </source>
</evidence>
<organism evidence="2 3">
    <name type="scientific">Camelina sativa</name>
    <name type="common">False flax</name>
    <name type="synonym">Myagrum sativum</name>
    <dbReference type="NCBI Taxonomy" id="90675"/>
    <lineage>
        <taxon>Eukaryota</taxon>
        <taxon>Viridiplantae</taxon>
        <taxon>Streptophyta</taxon>
        <taxon>Embryophyta</taxon>
        <taxon>Tracheophyta</taxon>
        <taxon>Spermatophyta</taxon>
        <taxon>Magnoliopsida</taxon>
        <taxon>eudicotyledons</taxon>
        <taxon>Gunneridae</taxon>
        <taxon>Pentapetalae</taxon>
        <taxon>rosids</taxon>
        <taxon>malvids</taxon>
        <taxon>Brassicales</taxon>
        <taxon>Brassicaceae</taxon>
        <taxon>Camelineae</taxon>
        <taxon>Camelina</taxon>
    </lineage>
</organism>
<accession>A0ABM1RCJ4</accession>
<name>A0ABM1RCJ4_CAMSA</name>
<gene>
    <name evidence="3" type="primary">LOC109130971</name>
</gene>
<protein>
    <submittedName>
        <fullName evidence="3">Uncharacterized protein LOC109130971</fullName>
    </submittedName>
</protein>
<evidence type="ECO:0000313" key="3">
    <source>
        <dbReference type="RefSeq" id="XP_019096732.1"/>
    </source>
</evidence>
<reference evidence="2" key="1">
    <citation type="journal article" date="2014" name="Nat. Commun.">
        <title>The emerging biofuel crop Camelina sativa retains a highly undifferentiated hexaploid genome structure.</title>
        <authorList>
            <person name="Kagale S."/>
            <person name="Koh C."/>
            <person name="Nixon J."/>
            <person name="Bollina V."/>
            <person name="Clarke W.E."/>
            <person name="Tuteja R."/>
            <person name="Spillane C."/>
            <person name="Robinson S.J."/>
            <person name="Links M.G."/>
            <person name="Clarke C."/>
            <person name="Higgins E.E."/>
            <person name="Huebert T."/>
            <person name="Sharpe A.G."/>
            <person name="Parkin I.A."/>
        </authorList>
    </citation>
    <scope>NUCLEOTIDE SEQUENCE [LARGE SCALE GENOMIC DNA]</scope>
    <source>
        <strain evidence="2">cv. DH55</strain>
    </source>
</reference>
<dbReference type="RefSeq" id="XP_019096732.1">
    <property type="nucleotide sequence ID" value="XM_019241187.1"/>
</dbReference>
<reference evidence="3" key="2">
    <citation type="submission" date="2025-08" db="UniProtKB">
        <authorList>
            <consortium name="RefSeq"/>
        </authorList>
    </citation>
    <scope>IDENTIFICATION</scope>
    <source>
        <tissue evidence="3">Leaf</tissue>
    </source>
</reference>
<dbReference type="GeneID" id="109130971"/>